<feature type="transmembrane region" description="Helical" evidence="7">
    <location>
        <begin position="394"/>
        <end position="420"/>
    </location>
</feature>
<dbReference type="GO" id="GO:0005302">
    <property type="term" value="F:L-tyrosine transmembrane transporter activity"/>
    <property type="evidence" value="ECO:0007669"/>
    <property type="project" value="TreeGrafter"/>
</dbReference>
<evidence type="ECO:0000313" key="10">
    <source>
        <dbReference type="Proteomes" id="UP000253472"/>
    </source>
</evidence>
<feature type="domain" description="Amino acid transporter transmembrane" evidence="8">
    <location>
        <begin position="251"/>
        <end position="651"/>
    </location>
</feature>
<feature type="transmembrane region" description="Helical" evidence="7">
    <location>
        <begin position="368"/>
        <end position="387"/>
    </location>
</feature>
<feature type="transmembrane region" description="Helical" evidence="7">
    <location>
        <begin position="473"/>
        <end position="496"/>
    </location>
</feature>
<dbReference type="Pfam" id="PF01490">
    <property type="entry name" value="Aa_trans"/>
    <property type="match status" value="1"/>
</dbReference>
<keyword evidence="5 7" id="KW-0472">Membrane</keyword>
<keyword evidence="10" id="KW-1185">Reference proteome</keyword>
<feature type="transmembrane region" description="Helical" evidence="7">
    <location>
        <begin position="440"/>
        <end position="461"/>
    </location>
</feature>
<dbReference type="PANTHER" id="PTHR22950">
    <property type="entry name" value="AMINO ACID TRANSPORTER"/>
    <property type="match status" value="1"/>
</dbReference>
<feature type="region of interest" description="Disordered" evidence="6">
    <location>
        <begin position="1"/>
        <end position="89"/>
    </location>
</feature>
<dbReference type="PANTHER" id="PTHR22950:SF666">
    <property type="entry name" value="VACUOLAR AMINO ACID TRANSPORTER 4"/>
    <property type="match status" value="1"/>
</dbReference>
<feature type="transmembrane region" description="Helical" evidence="7">
    <location>
        <begin position="325"/>
        <end position="348"/>
    </location>
</feature>
<evidence type="ECO:0000259" key="8">
    <source>
        <dbReference type="Pfam" id="PF01490"/>
    </source>
</evidence>
<accession>A0A367YBC3</accession>
<feature type="compositionally biased region" description="Low complexity" evidence="6">
    <location>
        <begin position="22"/>
        <end position="40"/>
    </location>
</feature>
<organism evidence="9 10">
    <name type="scientific">Candida viswanathii</name>
    <dbReference type="NCBI Taxonomy" id="5486"/>
    <lineage>
        <taxon>Eukaryota</taxon>
        <taxon>Fungi</taxon>
        <taxon>Dikarya</taxon>
        <taxon>Ascomycota</taxon>
        <taxon>Saccharomycotina</taxon>
        <taxon>Pichiomycetes</taxon>
        <taxon>Debaryomycetaceae</taxon>
        <taxon>Candida/Lodderomyces clade</taxon>
        <taxon>Candida</taxon>
    </lineage>
</organism>
<evidence type="ECO:0000256" key="2">
    <source>
        <dbReference type="ARBA" id="ARBA00008066"/>
    </source>
</evidence>
<evidence type="ECO:0000313" key="9">
    <source>
        <dbReference type="EMBL" id="RCK63164.1"/>
    </source>
</evidence>
<dbReference type="STRING" id="5486.A0A367YBC3"/>
<feature type="transmembrane region" description="Helical" evidence="7">
    <location>
        <begin position="585"/>
        <end position="605"/>
    </location>
</feature>
<dbReference type="GO" id="GO:0005774">
    <property type="term" value="C:vacuolar membrane"/>
    <property type="evidence" value="ECO:0007669"/>
    <property type="project" value="TreeGrafter"/>
</dbReference>
<keyword evidence="3 7" id="KW-0812">Transmembrane</keyword>
<evidence type="ECO:0000256" key="4">
    <source>
        <dbReference type="ARBA" id="ARBA00022989"/>
    </source>
</evidence>
<evidence type="ECO:0000256" key="7">
    <source>
        <dbReference type="SAM" id="Phobius"/>
    </source>
</evidence>
<reference evidence="9 10" key="1">
    <citation type="submission" date="2018-06" db="EMBL/GenBank/DDBJ databases">
        <title>Whole genome sequencing of Candida tropicalis (genome annotated by CSBL at Korea University).</title>
        <authorList>
            <person name="Ahn J."/>
        </authorList>
    </citation>
    <scope>NUCLEOTIDE SEQUENCE [LARGE SCALE GENOMIC DNA]</scope>
    <source>
        <strain evidence="9 10">ATCC 20962</strain>
    </source>
</reference>
<evidence type="ECO:0000256" key="6">
    <source>
        <dbReference type="SAM" id="MobiDB-lite"/>
    </source>
</evidence>
<dbReference type="InterPro" id="IPR013057">
    <property type="entry name" value="AA_transpt_TM"/>
</dbReference>
<keyword evidence="4 7" id="KW-1133">Transmembrane helix</keyword>
<proteinExistence type="inferred from homology"/>
<feature type="transmembrane region" description="Helical" evidence="7">
    <location>
        <begin position="626"/>
        <end position="648"/>
    </location>
</feature>
<gene>
    <name evidence="9" type="primary">AVT4_3</name>
    <name evidence="9" type="ORF">Cantr_09824</name>
</gene>
<sequence length="653" mass="72785">MSQPQNIIQKTERRRSIALLTRSPISRSPNPSPRGSLPNSYVPNTPFLRGETATTHDTHEESALMETYSDESSSEHTPRRLNSSIAASGSGGTAVHIDLAAGIDNPELIKKISKHLPSDFDSLNQEGADITRDLYKIKEDAQKPKLQRTRSCESVGGSSVRSHASSFNVPGGFRREFLLSQGHNPSVEALRTTTPNFLTRNFIEFLSIYGHFAGEDLEDDDNIANHYKYLQPRGEEEPLIQRDNFNPRGTATDRKAYFLLLKAFVGTGVLFLPKAFANGGLAFSVGLLAFFALLSWWCYTILVYTKMATRVSSFAEIGMKLYGPWLQRLILTSIVVSQIGFVAAYIVFTLENLRAFVSNITGWKAAEINILWFIVLQVLIVIPLSLIRDITKLSLLAVLANVFIFTGLVTILYFMVYQWLGVDHGKFGPGIVYYFNESEFSLFIGTAIFAFEGIGLIIPIQESMIHPNNFPKVLGQVIFSITVIMVVVGGLGYLTFGENVNTVILLNLPQDSPMVIITQLLYSLAILLSTPLQLFPAIRLLESKLIFGSGKISPSVKWLKNLFRTAFVVFTAYIAFIGGQNLDKFVSFVGCFACIPLVYMYPPILHLKSCCKIHDGLLGKEKTSRYWLSILDYVLLVIGAFAFVYTTYQILFT</sequence>
<evidence type="ECO:0000256" key="3">
    <source>
        <dbReference type="ARBA" id="ARBA00022692"/>
    </source>
</evidence>
<dbReference type="OrthoDB" id="1684102at2759"/>
<feature type="transmembrane region" description="Helical" evidence="7">
    <location>
        <begin position="516"/>
        <end position="541"/>
    </location>
</feature>
<evidence type="ECO:0000256" key="5">
    <source>
        <dbReference type="ARBA" id="ARBA00023136"/>
    </source>
</evidence>
<feature type="transmembrane region" description="Helical" evidence="7">
    <location>
        <begin position="256"/>
        <end position="276"/>
    </location>
</feature>
<comment type="similarity">
    <text evidence="2">Belongs to the amino acid/polyamine transporter 2 family.</text>
</comment>
<comment type="caution">
    <text evidence="9">The sequence shown here is derived from an EMBL/GenBank/DDBJ whole genome shotgun (WGS) entry which is preliminary data.</text>
</comment>
<dbReference type="AlphaFoldDB" id="A0A367YBC3"/>
<dbReference type="EMBL" id="QLNQ01000024">
    <property type="protein sequence ID" value="RCK63164.1"/>
    <property type="molecule type" value="Genomic_DNA"/>
</dbReference>
<feature type="transmembrane region" description="Helical" evidence="7">
    <location>
        <begin position="282"/>
        <end position="304"/>
    </location>
</feature>
<name>A0A367YBC3_9ASCO</name>
<dbReference type="Proteomes" id="UP000253472">
    <property type="component" value="Unassembled WGS sequence"/>
</dbReference>
<feature type="transmembrane region" description="Helical" evidence="7">
    <location>
        <begin position="562"/>
        <end position="579"/>
    </location>
</feature>
<comment type="subcellular location">
    <subcellularLocation>
        <location evidence="1">Membrane</location>
        <topology evidence="1">Multi-pass membrane protein</topology>
    </subcellularLocation>
</comment>
<evidence type="ECO:0000256" key="1">
    <source>
        <dbReference type="ARBA" id="ARBA00004141"/>
    </source>
</evidence>
<protein>
    <submittedName>
        <fullName evidence="9">Vacuolar amino acid transporter 4</fullName>
    </submittedName>
</protein>